<reference evidence="2" key="1">
    <citation type="submission" date="2016-12" db="EMBL/GenBank/DDBJ databases">
        <authorList>
            <person name="Varghese N."/>
            <person name="Submissions S."/>
        </authorList>
    </citation>
    <scope>NUCLEOTIDE SEQUENCE [LARGE SCALE GENOMIC DNA]</scope>
    <source>
        <strain evidence="2">DSM 11544</strain>
    </source>
</reference>
<dbReference type="AlphaFoldDB" id="A0A1M7UKQ1"/>
<gene>
    <name evidence="1" type="ORF">SAMN02745215_04049</name>
</gene>
<evidence type="ECO:0000313" key="2">
    <source>
        <dbReference type="Proteomes" id="UP000184010"/>
    </source>
</evidence>
<dbReference type="STRING" id="1121395.SAMN02745215_04049"/>
<protein>
    <submittedName>
        <fullName evidence="1">Uncharacterized protein</fullName>
    </submittedName>
</protein>
<organism evidence="1 2">
    <name type="scientific">Desulfitobacterium chlororespirans DSM 11544</name>
    <dbReference type="NCBI Taxonomy" id="1121395"/>
    <lineage>
        <taxon>Bacteria</taxon>
        <taxon>Bacillati</taxon>
        <taxon>Bacillota</taxon>
        <taxon>Clostridia</taxon>
        <taxon>Eubacteriales</taxon>
        <taxon>Desulfitobacteriaceae</taxon>
        <taxon>Desulfitobacterium</taxon>
    </lineage>
</organism>
<dbReference type="Proteomes" id="UP000184010">
    <property type="component" value="Unassembled WGS sequence"/>
</dbReference>
<proteinExistence type="predicted"/>
<name>A0A1M7UKQ1_9FIRM</name>
<dbReference type="EMBL" id="FRDN01000013">
    <property type="protein sequence ID" value="SHN83500.1"/>
    <property type="molecule type" value="Genomic_DNA"/>
</dbReference>
<sequence length="50" mass="5518">MIAGLPEGAQYIITETDYAQEKQTFFSIGEAGLIYTISLIRLVAQEIITP</sequence>
<evidence type="ECO:0000313" key="1">
    <source>
        <dbReference type="EMBL" id="SHN83500.1"/>
    </source>
</evidence>
<keyword evidence="2" id="KW-1185">Reference proteome</keyword>
<accession>A0A1M7UKQ1</accession>